<proteinExistence type="predicted"/>
<feature type="domain" description="HTH cro/C1-type" evidence="5">
    <location>
        <begin position="3"/>
        <end position="46"/>
    </location>
</feature>
<dbReference type="InterPro" id="IPR046335">
    <property type="entry name" value="LacI/GalR-like_sensor"/>
</dbReference>
<dbReference type="SUPFAM" id="SSF53822">
    <property type="entry name" value="Periplasmic binding protein-like I"/>
    <property type="match status" value="2"/>
</dbReference>
<evidence type="ECO:0000313" key="7">
    <source>
        <dbReference type="Proteomes" id="UP000285120"/>
    </source>
</evidence>
<dbReference type="InterPro" id="IPR001387">
    <property type="entry name" value="Cro/C1-type_HTH"/>
</dbReference>
<dbReference type="InterPro" id="IPR025997">
    <property type="entry name" value="SBP_2_dom"/>
</dbReference>
<feature type="domain" description="HTH lacI-type" evidence="4">
    <location>
        <begin position="2"/>
        <end position="44"/>
    </location>
</feature>
<dbReference type="InterPro" id="IPR028082">
    <property type="entry name" value="Peripla_BP_I"/>
</dbReference>
<dbReference type="CDD" id="cd06267">
    <property type="entry name" value="PBP1_LacI_sugar_binding-like"/>
    <property type="match status" value="1"/>
</dbReference>
<comment type="caution">
    <text evidence="6">The sequence shown here is derived from an EMBL/GenBank/DDBJ whole genome shotgun (WGS) entry which is preliminary data.</text>
</comment>
<dbReference type="Gene3D" id="1.10.260.40">
    <property type="entry name" value="lambda repressor-like DNA-binding domains"/>
    <property type="match status" value="1"/>
</dbReference>
<dbReference type="EMBL" id="RAPK01000006">
    <property type="protein sequence ID" value="RKD75978.1"/>
    <property type="molecule type" value="Genomic_DNA"/>
</dbReference>
<keyword evidence="7" id="KW-1185">Reference proteome</keyword>
<keyword evidence="3" id="KW-0804">Transcription</keyword>
<dbReference type="GO" id="GO:0003700">
    <property type="term" value="F:DNA-binding transcription factor activity"/>
    <property type="evidence" value="ECO:0007669"/>
    <property type="project" value="TreeGrafter"/>
</dbReference>
<dbReference type="PROSITE" id="PS00356">
    <property type="entry name" value="HTH_LACI_1"/>
    <property type="match status" value="1"/>
</dbReference>
<evidence type="ECO:0000259" key="5">
    <source>
        <dbReference type="PROSITE" id="PS50943"/>
    </source>
</evidence>
<dbReference type="Pfam" id="PF00356">
    <property type="entry name" value="LacI"/>
    <property type="match status" value="1"/>
</dbReference>
<keyword evidence="1" id="KW-0805">Transcription regulation</keyword>
<dbReference type="Pfam" id="PF13377">
    <property type="entry name" value="Peripla_BP_3"/>
    <property type="match status" value="1"/>
</dbReference>
<evidence type="ECO:0000256" key="1">
    <source>
        <dbReference type="ARBA" id="ARBA00023015"/>
    </source>
</evidence>
<dbReference type="CDD" id="cd01392">
    <property type="entry name" value="HTH_LacI"/>
    <property type="match status" value="1"/>
</dbReference>
<evidence type="ECO:0000313" key="6">
    <source>
        <dbReference type="EMBL" id="RKD75978.1"/>
    </source>
</evidence>
<dbReference type="CDD" id="cd06316">
    <property type="entry name" value="PBP1_ABC_sugar_binding-like"/>
    <property type="match status" value="1"/>
</dbReference>
<evidence type="ECO:0000259" key="4">
    <source>
        <dbReference type="PROSITE" id="PS50932"/>
    </source>
</evidence>
<dbReference type="SUPFAM" id="SSF47413">
    <property type="entry name" value="lambda repressor-like DNA-binding domains"/>
    <property type="match status" value="1"/>
</dbReference>
<evidence type="ECO:0000256" key="2">
    <source>
        <dbReference type="ARBA" id="ARBA00023125"/>
    </source>
</evidence>
<dbReference type="PROSITE" id="PS50943">
    <property type="entry name" value="HTH_CROC1"/>
    <property type="match status" value="1"/>
</dbReference>
<dbReference type="AlphaFoldDB" id="A0A419V7M5"/>
<dbReference type="GO" id="GO:0000976">
    <property type="term" value="F:transcription cis-regulatory region binding"/>
    <property type="evidence" value="ECO:0007669"/>
    <property type="project" value="TreeGrafter"/>
</dbReference>
<accession>A0A419V7M5</accession>
<dbReference type="OrthoDB" id="9796186at2"/>
<protein>
    <submittedName>
        <fullName evidence="6">Ribose transport system substrate-binding protein</fullName>
    </submittedName>
</protein>
<dbReference type="InterPro" id="IPR010982">
    <property type="entry name" value="Lambda_DNA-bd_dom_sf"/>
</dbReference>
<dbReference type="RefSeq" id="WP_120191399.1">
    <property type="nucleotide sequence ID" value="NZ_RAPK01000006.1"/>
</dbReference>
<evidence type="ECO:0000256" key="3">
    <source>
        <dbReference type="ARBA" id="ARBA00023163"/>
    </source>
</evidence>
<gene>
    <name evidence="6" type="ORF">ATL39_0188</name>
</gene>
<name>A0A419V7M5_9BACL</name>
<reference evidence="6 7" key="1">
    <citation type="submission" date="2018-09" db="EMBL/GenBank/DDBJ databases">
        <title>Genomic Encyclopedia of Archaeal and Bacterial Type Strains, Phase II (KMG-II): from individual species to whole genera.</title>
        <authorList>
            <person name="Goeker M."/>
        </authorList>
    </citation>
    <scope>NUCLEOTIDE SEQUENCE [LARGE SCALE GENOMIC DNA]</scope>
    <source>
        <strain evidence="6 7">DSM 17008</strain>
    </source>
</reference>
<dbReference type="Pfam" id="PF13407">
    <property type="entry name" value="Peripla_BP_4"/>
    <property type="match status" value="1"/>
</dbReference>
<sequence>MTSIQDVAKMAEVSVATVSHVVNHTRYVSPKTAQKVEEVIDSLDELPNFIVKKRGMGPSDKQQILVFATNIFHPFQAGIIKELQEITAKKNELRIVNVQTDDLIQTLKSYSIANTKSTIGKVLLLDRPIEESLKVHSSMKTVPTVVVSENEIKLTGSQAKEAYTIISDSYQGAYDSVNHLINHGHERIVLIDDCYKQCGTESDLYKGYRQAFVDRNITLTNAYVIESSATEKIHETLSKEQSPTALIIASEDALLQVLTFLNSRNKKCPEDISIICFNDRRWFELFTPALTAVRQDVSRISETILSYLQKELSEGSQLKEQAYVSTKIRLRQSTSGIARGPFGEKAASVDSIQINEEEITEVRNRKPTAVISFHYTGAAWMHLHERGIRDLFSKWGISLLAVTDAHFDPDMQNKQLEGLMALDPDIVIAIPTEDNKTSEVFQKIAASQSKLILITNVPNGLSPEDYVSCVSVNEWSHGRLAGSGLGSMMRDEEMKQIGLLLYDSDFYATNQRDAAARQILMEEYSDLEIVGEGHFKEEIEVVEKTKELLLKHPEIEGLYISWEGPACKVLQTLKEIGREDILVGTADLDYELALYMAKGKNVKKISAQLPYDQGKALALVAANAVLGKHVPKFIGVEPVEVTQENLLKMWNRIFKESAPKEVVEAVKAKPTYLST</sequence>
<dbReference type="InterPro" id="IPR000843">
    <property type="entry name" value="HTH_LacI"/>
</dbReference>
<dbReference type="PROSITE" id="PS50932">
    <property type="entry name" value="HTH_LACI_2"/>
    <property type="match status" value="1"/>
</dbReference>
<dbReference type="SMART" id="SM00354">
    <property type="entry name" value="HTH_LACI"/>
    <property type="match status" value="1"/>
</dbReference>
<organism evidence="6 7">
    <name type="scientific">Sinobaca qinghaiensis</name>
    <dbReference type="NCBI Taxonomy" id="342944"/>
    <lineage>
        <taxon>Bacteria</taxon>
        <taxon>Bacillati</taxon>
        <taxon>Bacillota</taxon>
        <taxon>Bacilli</taxon>
        <taxon>Bacillales</taxon>
        <taxon>Sporolactobacillaceae</taxon>
        <taxon>Sinobaca</taxon>
    </lineage>
</organism>
<keyword evidence="2" id="KW-0238">DNA-binding</keyword>
<dbReference type="Proteomes" id="UP000285120">
    <property type="component" value="Unassembled WGS sequence"/>
</dbReference>
<dbReference type="PANTHER" id="PTHR30146">
    <property type="entry name" value="LACI-RELATED TRANSCRIPTIONAL REPRESSOR"/>
    <property type="match status" value="1"/>
</dbReference>
<dbReference type="PANTHER" id="PTHR30146:SF109">
    <property type="entry name" value="HTH-TYPE TRANSCRIPTIONAL REGULATOR GALS"/>
    <property type="match status" value="1"/>
</dbReference>
<dbReference type="Gene3D" id="3.40.50.2300">
    <property type="match status" value="4"/>
</dbReference>